<dbReference type="GO" id="GO:0005506">
    <property type="term" value="F:iron ion binding"/>
    <property type="evidence" value="ECO:0007669"/>
    <property type="project" value="UniProtKB-UniRule"/>
</dbReference>
<feature type="domain" description="4Fe-4S ferredoxin-type" evidence="7">
    <location>
        <begin position="11"/>
        <end position="39"/>
    </location>
</feature>
<evidence type="ECO:0000259" key="7">
    <source>
        <dbReference type="PROSITE" id="PS51379"/>
    </source>
</evidence>
<dbReference type="PANTHER" id="PTHR36923:SF3">
    <property type="entry name" value="FERREDOXIN"/>
    <property type="match status" value="1"/>
</dbReference>
<dbReference type="EMBL" id="LCLO01000031">
    <property type="protein sequence ID" value="KKU17544.1"/>
    <property type="molecule type" value="Genomic_DNA"/>
</dbReference>
<dbReference type="SUPFAM" id="SSF54862">
    <property type="entry name" value="4Fe-4S ferredoxins"/>
    <property type="match status" value="1"/>
</dbReference>
<keyword evidence="4 6" id="KW-0408">Iron</keyword>
<keyword evidence="1 6" id="KW-0813">Transport</keyword>
<organism evidence="8 9">
    <name type="scientific">Candidatus Azambacteria bacterium GW2011_GWA2_45_90</name>
    <dbReference type="NCBI Taxonomy" id="1618614"/>
    <lineage>
        <taxon>Bacteria</taxon>
        <taxon>Candidatus Azamiibacteriota</taxon>
    </lineage>
</organism>
<evidence type="ECO:0000256" key="6">
    <source>
        <dbReference type="RuleBase" id="RU368020"/>
    </source>
</evidence>
<protein>
    <recommendedName>
        <fullName evidence="6">Ferredoxin</fullName>
    </recommendedName>
</protein>
<comment type="function">
    <text evidence="6">Ferredoxins are iron-sulfur proteins that transfer electrons in a wide variety of metabolic reactions.</text>
</comment>
<dbReference type="PANTHER" id="PTHR36923">
    <property type="entry name" value="FERREDOXIN"/>
    <property type="match status" value="1"/>
</dbReference>
<dbReference type="Proteomes" id="UP000034644">
    <property type="component" value="Unassembled WGS sequence"/>
</dbReference>
<evidence type="ECO:0000313" key="9">
    <source>
        <dbReference type="Proteomes" id="UP000034644"/>
    </source>
</evidence>
<reference evidence="8 9" key="1">
    <citation type="journal article" date="2015" name="Nature">
        <title>rRNA introns, odd ribosomes, and small enigmatic genomes across a large radiation of phyla.</title>
        <authorList>
            <person name="Brown C.T."/>
            <person name="Hug L.A."/>
            <person name="Thomas B.C."/>
            <person name="Sharon I."/>
            <person name="Castelle C.J."/>
            <person name="Singh A."/>
            <person name="Wilkins M.J."/>
            <person name="Williams K.H."/>
            <person name="Banfield J.F."/>
        </authorList>
    </citation>
    <scope>NUCLEOTIDE SEQUENCE [LARGE SCALE GENOMIC DNA]</scope>
</reference>
<sequence>MSDQNKEIKISKVVVDRNLCIGAASCVAVAPSVFELNGENKAVMLRKDGTKNSGPVNKAELTDQQIADDMLLLAAKSCPTNAIFVYDEQGNQIYP</sequence>
<dbReference type="InterPro" id="IPR051269">
    <property type="entry name" value="Fe-S_cluster_ET"/>
</dbReference>
<dbReference type="Pfam" id="PF13459">
    <property type="entry name" value="Fer4_15"/>
    <property type="match status" value="1"/>
</dbReference>
<dbReference type="Gene3D" id="3.30.70.20">
    <property type="match status" value="1"/>
</dbReference>
<evidence type="ECO:0000256" key="2">
    <source>
        <dbReference type="ARBA" id="ARBA00022723"/>
    </source>
</evidence>
<evidence type="ECO:0000256" key="3">
    <source>
        <dbReference type="ARBA" id="ARBA00022982"/>
    </source>
</evidence>
<dbReference type="PRINTS" id="PR00352">
    <property type="entry name" value="3FE4SFRDOXIN"/>
</dbReference>
<keyword evidence="2 6" id="KW-0479">Metal-binding</keyword>
<evidence type="ECO:0000256" key="5">
    <source>
        <dbReference type="ARBA" id="ARBA00023014"/>
    </source>
</evidence>
<keyword evidence="5 6" id="KW-0411">Iron-sulfur</keyword>
<proteinExistence type="predicted"/>
<evidence type="ECO:0000313" key="8">
    <source>
        <dbReference type="EMBL" id="KKU17544.1"/>
    </source>
</evidence>
<dbReference type="AlphaFoldDB" id="A0A0G1NAF1"/>
<dbReference type="PROSITE" id="PS51379">
    <property type="entry name" value="4FE4S_FER_2"/>
    <property type="match status" value="1"/>
</dbReference>
<gene>
    <name evidence="8" type="ORF">UX27_C0031G0003</name>
</gene>
<dbReference type="GO" id="GO:0009055">
    <property type="term" value="F:electron transfer activity"/>
    <property type="evidence" value="ECO:0007669"/>
    <property type="project" value="UniProtKB-UniRule"/>
</dbReference>
<accession>A0A0G1NAF1</accession>
<comment type="caution">
    <text evidence="8">The sequence shown here is derived from an EMBL/GenBank/DDBJ whole genome shotgun (WGS) entry which is preliminary data.</text>
</comment>
<dbReference type="InterPro" id="IPR001080">
    <property type="entry name" value="3Fe4S_ferredoxin"/>
</dbReference>
<name>A0A0G1NAF1_9BACT</name>
<evidence type="ECO:0000256" key="1">
    <source>
        <dbReference type="ARBA" id="ARBA00022448"/>
    </source>
</evidence>
<dbReference type="InterPro" id="IPR017896">
    <property type="entry name" value="4Fe4S_Fe-S-bd"/>
</dbReference>
<evidence type="ECO:0000256" key="4">
    <source>
        <dbReference type="ARBA" id="ARBA00023004"/>
    </source>
</evidence>
<dbReference type="GO" id="GO:0051536">
    <property type="term" value="F:iron-sulfur cluster binding"/>
    <property type="evidence" value="ECO:0007669"/>
    <property type="project" value="UniProtKB-KW"/>
</dbReference>
<keyword evidence="3 6" id="KW-0249">Electron transport</keyword>